<keyword evidence="2" id="KW-1185">Reference proteome</keyword>
<dbReference type="EMBL" id="JTDY01000040">
    <property type="protein sequence ID" value="KOB79236.1"/>
    <property type="molecule type" value="Genomic_DNA"/>
</dbReference>
<reference evidence="1 2" key="1">
    <citation type="journal article" date="2015" name="Genome Biol. Evol.">
        <title>The genome of winter moth (Operophtera brumata) provides a genomic perspective on sexual dimorphism and phenology.</title>
        <authorList>
            <person name="Derks M.F."/>
            <person name="Smit S."/>
            <person name="Salis L."/>
            <person name="Schijlen E."/>
            <person name="Bossers A."/>
            <person name="Mateman C."/>
            <person name="Pijl A.S."/>
            <person name="de Ridder D."/>
            <person name="Groenen M.A."/>
            <person name="Visser M.E."/>
            <person name="Megens H.J."/>
        </authorList>
    </citation>
    <scope>NUCLEOTIDE SEQUENCE [LARGE SCALE GENOMIC DNA]</scope>
    <source>
        <strain evidence="1">WM2013NL</strain>
        <tissue evidence="1">Head and thorax</tissue>
    </source>
</reference>
<name>A0A0L7LVM7_OPEBR</name>
<organism evidence="1 2">
    <name type="scientific">Operophtera brumata</name>
    <name type="common">Winter moth</name>
    <name type="synonym">Phalaena brumata</name>
    <dbReference type="NCBI Taxonomy" id="104452"/>
    <lineage>
        <taxon>Eukaryota</taxon>
        <taxon>Metazoa</taxon>
        <taxon>Ecdysozoa</taxon>
        <taxon>Arthropoda</taxon>
        <taxon>Hexapoda</taxon>
        <taxon>Insecta</taxon>
        <taxon>Pterygota</taxon>
        <taxon>Neoptera</taxon>
        <taxon>Endopterygota</taxon>
        <taxon>Lepidoptera</taxon>
        <taxon>Glossata</taxon>
        <taxon>Ditrysia</taxon>
        <taxon>Geometroidea</taxon>
        <taxon>Geometridae</taxon>
        <taxon>Larentiinae</taxon>
        <taxon>Operophtera</taxon>
    </lineage>
</organism>
<comment type="caution">
    <text evidence="1">The sequence shown here is derived from an EMBL/GenBank/DDBJ whole genome shotgun (WGS) entry which is preliminary data.</text>
</comment>
<sequence length="250" mass="29239">MTMEDFSQNVTQRQYSFNGGNIHDILDIYTQLDELSPDILHFWTGISHQQIINIMDETPSLQEYSNGKTMLGIYLSKLRSVETNRRLASIFVMPRQTLQLKIQQPRHCLENDFLPRHLRFDHITRDEIIARNRILPNNIFGTPDQTRAIIILDRTYLFVQKSSNCLFQTMSYNKSLHKFSNLINPFMIVCGDGYIVEVIGPYDAKERKKEIKILDNHTDDMEDAAVRWFLETDDVMVLDRGFRDALSYAV</sequence>
<evidence type="ECO:0008006" key="3">
    <source>
        <dbReference type="Google" id="ProtNLM"/>
    </source>
</evidence>
<dbReference type="Proteomes" id="UP000037510">
    <property type="component" value="Unassembled WGS sequence"/>
</dbReference>
<proteinExistence type="predicted"/>
<dbReference type="AlphaFoldDB" id="A0A0L7LVM7"/>
<gene>
    <name evidence="1" type="ORF">OBRU01_00770</name>
</gene>
<evidence type="ECO:0000313" key="2">
    <source>
        <dbReference type="Proteomes" id="UP000037510"/>
    </source>
</evidence>
<protein>
    <recommendedName>
        <fullName evidence="3">DDE Tnp4 domain-containing protein</fullName>
    </recommendedName>
</protein>
<accession>A0A0L7LVM7</accession>
<evidence type="ECO:0000313" key="1">
    <source>
        <dbReference type="EMBL" id="KOB79236.1"/>
    </source>
</evidence>